<dbReference type="EMBL" id="JASNQZ010000010">
    <property type="protein sequence ID" value="KAL0953025.1"/>
    <property type="molecule type" value="Genomic_DNA"/>
</dbReference>
<dbReference type="SMART" id="SM00256">
    <property type="entry name" value="FBOX"/>
    <property type="match status" value="1"/>
</dbReference>
<proteinExistence type="predicted"/>
<dbReference type="CDD" id="cd09917">
    <property type="entry name" value="F-box_SF"/>
    <property type="match status" value="1"/>
</dbReference>
<name>A0ABR3JC17_9AGAR</name>
<dbReference type="SUPFAM" id="SSF81383">
    <property type="entry name" value="F-box domain"/>
    <property type="match status" value="1"/>
</dbReference>
<accession>A0ABR3JC17</accession>
<sequence>MPCQASSTLLGRALDASSTYSQFADLPFEIVLTVLECLSPAELIQLARTSRAFHDFLKSTGADLVWERARMNASNVPRRPEHLTEYDWARLLCDGTRICKGCGGETCRSLDFLLLGRYCTACRESKLELRPQGSTDEESMELMTLIPSSKRSRSGREYCRKSDLSEIREALRLLKLEADDNQILAFKQSRKISCAAQQKYINECEEWQERVCRTKERRRKRPVFKYIQLEAYDREYLVASCVNPGARTGNIF</sequence>
<dbReference type="InterPro" id="IPR036047">
    <property type="entry name" value="F-box-like_dom_sf"/>
</dbReference>
<organism evidence="2 3">
    <name type="scientific">Hohenbuehelia grisea</name>
    <dbReference type="NCBI Taxonomy" id="104357"/>
    <lineage>
        <taxon>Eukaryota</taxon>
        <taxon>Fungi</taxon>
        <taxon>Dikarya</taxon>
        <taxon>Basidiomycota</taxon>
        <taxon>Agaricomycotina</taxon>
        <taxon>Agaricomycetes</taxon>
        <taxon>Agaricomycetidae</taxon>
        <taxon>Agaricales</taxon>
        <taxon>Pleurotineae</taxon>
        <taxon>Pleurotaceae</taxon>
        <taxon>Hohenbuehelia</taxon>
    </lineage>
</organism>
<feature type="domain" description="F-box" evidence="1">
    <location>
        <begin position="20"/>
        <end position="69"/>
    </location>
</feature>
<keyword evidence="3" id="KW-1185">Reference proteome</keyword>
<gene>
    <name evidence="2" type="ORF">HGRIS_007229</name>
</gene>
<dbReference type="InterPro" id="IPR001810">
    <property type="entry name" value="F-box_dom"/>
</dbReference>
<dbReference type="Gene3D" id="1.20.1280.50">
    <property type="match status" value="1"/>
</dbReference>
<evidence type="ECO:0000259" key="1">
    <source>
        <dbReference type="PROSITE" id="PS50181"/>
    </source>
</evidence>
<reference evidence="3" key="1">
    <citation type="submission" date="2024-06" db="EMBL/GenBank/DDBJ databases">
        <title>Multi-omics analyses provide insights into the biosynthesis of the anticancer antibiotic pleurotin in Hohenbuehelia grisea.</title>
        <authorList>
            <person name="Weaver J.A."/>
            <person name="Alberti F."/>
        </authorList>
    </citation>
    <scope>NUCLEOTIDE SEQUENCE [LARGE SCALE GENOMIC DNA]</scope>
    <source>
        <strain evidence="3">T-177</strain>
    </source>
</reference>
<dbReference type="Proteomes" id="UP001556367">
    <property type="component" value="Unassembled WGS sequence"/>
</dbReference>
<dbReference type="PROSITE" id="PS50181">
    <property type="entry name" value="FBOX"/>
    <property type="match status" value="1"/>
</dbReference>
<protein>
    <recommendedName>
        <fullName evidence="1">F-box domain-containing protein</fullName>
    </recommendedName>
</protein>
<dbReference type="Pfam" id="PF12937">
    <property type="entry name" value="F-box-like"/>
    <property type="match status" value="1"/>
</dbReference>
<comment type="caution">
    <text evidence="2">The sequence shown here is derived from an EMBL/GenBank/DDBJ whole genome shotgun (WGS) entry which is preliminary data.</text>
</comment>
<evidence type="ECO:0000313" key="3">
    <source>
        <dbReference type="Proteomes" id="UP001556367"/>
    </source>
</evidence>
<evidence type="ECO:0000313" key="2">
    <source>
        <dbReference type="EMBL" id="KAL0953025.1"/>
    </source>
</evidence>